<dbReference type="GO" id="GO:0006383">
    <property type="term" value="P:transcription by RNA polymerase III"/>
    <property type="evidence" value="ECO:0007669"/>
    <property type="project" value="UniProtKB-UniRule"/>
</dbReference>
<evidence type="ECO:0000256" key="2">
    <source>
        <dbReference type="ARBA" id="ARBA00011038"/>
    </source>
</evidence>
<keyword evidence="5 6" id="KW-0539">Nucleus</keyword>
<dbReference type="GO" id="GO:0005666">
    <property type="term" value="C:RNA polymerase III complex"/>
    <property type="evidence" value="ECO:0007669"/>
    <property type="project" value="UniProtKB-UniRule"/>
</dbReference>
<dbReference type="PIRSF" id="PIRSF028763">
    <property type="entry name" value="RNA_pol_Rpc34"/>
    <property type="match status" value="1"/>
</dbReference>
<keyword evidence="9" id="KW-1185">Reference proteome</keyword>
<proteinExistence type="inferred from homology"/>
<evidence type="ECO:0000256" key="5">
    <source>
        <dbReference type="ARBA" id="ARBA00023242"/>
    </source>
</evidence>
<accession>A0A9Q0G1G0</accession>
<dbReference type="InterPro" id="IPR016049">
    <property type="entry name" value="RNA_pol_Rpc34-like"/>
</dbReference>
<reference evidence="8" key="1">
    <citation type="submission" date="2022-02" db="EMBL/GenBank/DDBJ databases">
        <authorList>
            <person name="Henning P.M."/>
            <person name="McCubbin A.G."/>
            <person name="Shore J.S."/>
        </authorList>
    </citation>
    <scope>NUCLEOTIDE SEQUENCE</scope>
    <source>
        <strain evidence="8">F60SS</strain>
        <tissue evidence="8">Leaves</tissue>
    </source>
</reference>
<dbReference type="FunFam" id="1.10.10.10:FF:000116">
    <property type="entry name" value="DNA-directed RNA polymerase III subunit RPC6"/>
    <property type="match status" value="1"/>
</dbReference>
<evidence type="ECO:0000256" key="3">
    <source>
        <dbReference type="ARBA" id="ARBA00022478"/>
    </source>
</evidence>
<name>A0A9Q0G1G0_9ROSI</name>
<comment type="similarity">
    <text evidence="2 6">Belongs to the eukaryotic RPC34/RPC39 RNA polymerase subunit family.</text>
</comment>
<dbReference type="AlphaFoldDB" id="A0A9Q0G1G0"/>
<dbReference type="GO" id="GO:0005654">
    <property type="term" value="C:nucleoplasm"/>
    <property type="evidence" value="ECO:0007669"/>
    <property type="project" value="UniProtKB-ARBA"/>
</dbReference>
<protein>
    <recommendedName>
        <fullName evidence="6">DNA-directed RNA polymerase III subunit RPC6</fullName>
        <shortName evidence="6">RNA polymerase III subunit C6</shortName>
    </recommendedName>
</protein>
<dbReference type="GO" id="GO:0005737">
    <property type="term" value="C:cytoplasm"/>
    <property type="evidence" value="ECO:0007669"/>
    <property type="project" value="UniProtKB-ARBA"/>
</dbReference>
<evidence type="ECO:0000256" key="4">
    <source>
        <dbReference type="ARBA" id="ARBA00023163"/>
    </source>
</evidence>
<organism evidence="8 9">
    <name type="scientific">Turnera subulata</name>
    <dbReference type="NCBI Taxonomy" id="218843"/>
    <lineage>
        <taxon>Eukaryota</taxon>
        <taxon>Viridiplantae</taxon>
        <taxon>Streptophyta</taxon>
        <taxon>Embryophyta</taxon>
        <taxon>Tracheophyta</taxon>
        <taxon>Spermatophyta</taxon>
        <taxon>Magnoliopsida</taxon>
        <taxon>eudicotyledons</taxon>
        <taxon>Gunneridae</taxon>
        <taxon>Pentapetalae</taxon>
        <taxon>rosids</taxon>
        <taxon>fabids</taxon>
        <taxon>Malpighiales</taxon>
        <taxon>Passifloraceae</taxon>
        <taxon>Turnera</taxon>
    </lineage>
</organism>
<dbReference type="InterPro" id="IPR007832">
    <property type="entry name" value="RNA_pol_Rpc34"/>
</dbReference>
<dbReference type="EMBL" id="JAKUCV010003023">
    <property type="protein sequence ID" value="KAJ4840545.1"/>
    <property type="molecule type" value="Genomic_DNA"/>
</dbReference>
<dbReference type="Pfam" id="PF05158">
    <property type="entry name" value="RNA_pol_Rpc34"/>
    <property type="match status" value="1"/>
</dbReference>
<feature type="region of interest" description="Disordered" evidence="7">
    <location>
        <begin position="1"/>
        <end position="36"/>
    </location>
</feature>
<reference evidence="8" key="2">
    <citation type="journal article" date="2023" name="Plants (Basel)">
        <title>Annotation of the Turnera subulata (Passifloraceae) Draft Genome Reveals the S-Locus Evolved after the Divergence of Turneroideae from Passifloroideae in a Stepwise Manner.</title>
        <authorList>
            <person name="Henning P.M."/>
            <person name="Roalson E.H."/>
            <person name="Mir W."/>
            <person name="McCubbin A.G."/>
            <person name="Shore J.S."/>
        </authorList>
    </citation>
    <scope>NUCLEOTIDE SEQUENCE</scope>
    <source>
        <strain evidence="8">F60SS</strain>
    </source>
</reference>
<evidence type="ECO:0000256" key="6">
    <source>
        <dbReference type="PIRNR" id="PIRNR028763"/>
    </source>
</evidence>
<dbReference type="InterPro" id="IPR036388">
    <property type="entry name" value="WH-like_DNA-bd_sf"/>
</dbReference>
<comment type="subcellular location">
    <subcellularLocation>
        <location evidence="1 6">Nucleus</location>
    </subcellularLocation>
</comment>
<evidence type="ECO:0000256" key="1">
    <source>
        <dbReference type="ARBA" id="ARBA00004123"/>
    </source>
</evidence>
<comment type="caution">
    <text evidence="8">The sequence shown here is derived from an EMBL/GenBank/DDBJ whole genome shotgun (WGS) entry which is preliminary data.</text>
</comment>
<evidence type="ECO:0000313" key="8">
    <source>
        <dbReference type="EMBL" id="KAJ4840545.1"/>
    </source>
</evidence>
<gene>
    <name evidence="8" type="ORF">Tsubulata_047318</name>
</gene>
<keyword evidence="4 6" id="KW-0804">Transcription</keyword>
<sequence>MVFTFHIPATRMNRSLGPPGPKRKRPESSSQSDSLTEQERILYEVIRSKQDMGIWTRDMKRETNLQDSVVNKSLKVLVAKNLIKEVVNIKNKGKKFYMAAEFQPSKEITGGAWYAEGQLDTALISFLKDFSAKQIQKQRVLTLDVISDLIRRSGVLKVDLAEQQIKDILRALVLDDEIIEVLSTGTGEFASFPVGKVCYKCTSKGARGGEPKTGAFSSVPCGVCPRILLCTPEGVISPKTCVYYNKWLEF</sequence>
<dbReference type="InterPro" id="IPR036390">
    <property type="entry name" value="WH_DNA-bd_sf"/>
</dbReference>
<dbReference type="Gene3D" id="1.10.10.10">
    <property type="entry name" value="Winged helix-like DNA-binding domain superfamily/Winged helix DNA-binding domain"/>
    <property type="match status" value="1"/>
</dbReference>
<evidence type="ECO:0000313" key="9">
    <source>
        <dbReference type="Proteomes" id="UP001141552"/>
    </source>
</evidence>
<dbReference type="SUPFAM" id="SSF46785">
    <property type="entry name" value="Winged helix' DNA-binding domain"/>
    <property type="match status" value="1"/>
</dbReference>
<dbReference type="Proteomes" id="UP001141552">
    <property type="component" value="Unassembled WGS sequence"/>
</dbReference>
<dbReference type="PANTHER" id="PTHR12780">
    <property type="entry name" value="RNA POLYMERASE III DNA DIRECTED , 39KD SUBUNIT-RELATED"/>
    <property type="match status" value="1"/>
</dbReference>
<keyword evidence="3 6" id="KW-0240">DNA-directed RNA polymerase</keyword>
<comment type="function">
    <text evidence="6">DNA-dependent RNA polymerase catalyzes the transcription of DNA into RNA using the four ribonucleoside triphosphates as substrates. Specific peripheric component of RNA polymerase III which synthesizes small RNAs, such as 5S rRNA and tRNAs.</text>
</comment>
<dbReference type="OrthoDB" id="613763at2759"/>
<evidence type="ECO:0000256" key="7">
    <source>
        <dbReference type="SAM" id="MobiDB-lite"/>
    </source>
</evidence>